<dbReference type="AlphaFoldDB" id="A0A151MRL8"/>
<dbReference type="Proteomes" id="UP000050525">
    <property type="component" value="Unassembled WGS sequence"/>
</dbReference>
<keyword evidence="1" id="KW-0812">Transmembrane</keyword>
<keyword evidence="1" id="KW-1133">Transmembrane helix</keyword>
<comment type="caution">
    <text evidence="2">The sequence shown here is derived from an EMBL/GenBank/DDBJ whole genome shotgun (WGS) entry which is preliminary data.</text>
</comment>
<gene>
    <name evidence="2" type="ORF">Y1Q_0003588</name>
</gene>
<feature type="transmembrane region" description="Helical" evidence="1">
    <location>
        <begin position="40"/>
        <end position="62"/>
    </location>
</feature>
<dbReference type="EMBL" id="AKHW03005274">
    <property type="protein sequence ID" value="KYO27185.1"/>
    <property type="molecule type" value="Genomic_DNA"/>
</dbReference>
<evidence type="ECO:0000256" key="1">
    <source>
        <dbReference type="SAM" id="Phobius"/>
    </source>
</evidence>
<evidence type="ECO:0000313" key="3">
    <source>
        <dbReference type="Proteomes" id="UP000050525"/>
    </source>
</evidence>
<protein>
    <submittedName>
        <fullName evidence="2">Uncharacterized protein</fullName>
    </submittedName>
</protein>
<reference evidence="2 3" key="1">
    <citation type="journal article" date="2012" name="Genome Biol.">
        <title>Sequencing three crocodilian genomes to illuminate the evolution of archosaurs and amniotes.</title>
        <authorList>
            <person name="St John J.A."/>
            <person name="Braun E.L."/>
            <person name="Isberg S.R."/>
            <person name="Miles L.G."/>
            <person name="Chong A.Y."/>
            <person name="Gongora J."/>
            <person name="Dalzell P."/>
            <person name="Moran C."/>
            <person name="Bed'hom B."/>
            <person name="Abzhanov A."/>
            <person name="Burgess S.C."/>
            <person name="Cooksey A.M."/>
            <person name="Castoe T.A."/>
            <person name="Crawford N.G."/>
            <person name="Densmore L.D."/>
            <person name="Drew J.C."/>
            <person name="Edwards S.V."/>
            <person name="Faircloth B.C."/>
            <person name="Fujita M.K."/>
            <person name="Greenwold M.J."/>
            <person name="Hoffmann F.G."/>
            <person name="Howard J.M."/>
            <person name="Iguchi T."/>
            <person name="Janes D.E."/>
            <person name="Khan S.Y."/>
            <person name="Kohno S."/>
            <person name="de Koning A.J."/>
            <person name="Lance S.L."/>
            <person name="McCarthy F.M."/>
            <person name="McCormack J.E."/>
            <person name="Merchant M.E."/>
            <person name="Peterson D.G."/>
            <person name="Pollock D.D."/>
            <person name="Pourmand N."/>
            <person name="Raney B.J."/>
            <person name="Roessler K.A."/>
            <person name="Sanford J.R."/>
            <person name="Sawyer R.H."/>
            <person name="Schmidt C.J."/>
            <person name="Triplett E.W."/>
            <person name="Tuberville T.D."/>
            <person name="Venegas-Anaya M."/>
            <person name="Howard J.T."/>
            <person name="Jarvis E.D."/>
            <person name="Guillette L.J.Jr."/>
            <person name="Glenn T.C."/>
            <person name="Green R.E."/>
            <person name="Ray D.A."/>
        </authorList>
    </citation>
    <scope>NUCLEOTIDE SEQUENCE [LARGE SCALE GENOMIC DNA]</scope>
    <source>
        <strain evidence="2">KSC_2009_1</strain>
    </source>
</reference>
<organism evidence="2 3">
    <name type="scientific">Alligator mississippiensis</name>
    <name type="common">American alligator</name>
    <dbReference type="NCBI Taxonomy" id="8496"/>
    <lineage>
        <taxon>Eukaryota</taxon>
        <taxon>Metazoa</taxon>
        <taxon>Chordata</taxon>
        <taxon>Craniata</taxon>
        <taxon>Vertebrata</taxon>
        <taxon>Euteleostomi</taxon>
        <taxon>Archelosauria</taxon>
        <taxon>Archosauria</taxon>
        <taxon>Crocodylia</taxon>
        <taxon>Alligatoridae</taxon>
        <taxon>Alligatorinae</taxon>
        <taxon>Alligator</taxon>
    </lineage>
</organism>
<proteinExistence type="predicted"/>
<sequence>MVKIVLHSSHDYPRVSCYVGPGANSTEEEAQPKSGNAYKMAFGVLAPVVVGCVICIGGVLLYQNNKKG</sequence>
<name>A0A151MRL8_ALLMI</name>
<accession>A0A151MRL8</accession>
<evidence type="ECO:0000313" key="2">
    <source>
        <dbReference type="EMBL" id="KYO27185.1"/>
    </source>
</evidence>
<keyword evidence="3" id="KW-1185">Reference proteome</keyword>
<keyword evidence="1" id="KW-0472">Membrane</keyword>